<accession>A0ABS9V4K9</accession>
<keyword evidence="3" id="KW-1185">Reference proteome</keyword>
<proteinExistence type="predicted"/>
<name>A0ABS9V4K9_9BACT</name>
<evidence type="ECO:0000313" key="3">
    <source>
        <dbReference type="Proteomes" id="UP001165489"/>
    </source>
</evidence>
<evidence type="ECO:0000313" key="2">
    <source>
        <dbReference type="EMBL" id="MCH7411357.1"/>
    </source>
</evidence>
<feature type="coiled-coil region" evidence="1">
    <location>
        <begin position="19"/>
        <end position="130"/>
    </location>
</feature>
<dbReference type="EMBL" id="JAKZGP010000072">
    <property type="protein sequence ID" value="MCH7411357.1"/>
    <property type="molecule type" value="Genomic_DNA"/>
</dbReference>
<dbReference type="PROSITE" id="PS51257">
    <property type="entry name" value="PROKAR_LIPOPROTEIN"/>
    <property type="match status" value="1"/>
</dbReference>
<keyword evidence="1" id="KW-0175">Coiled coil</keyword>
<comment type="caution">
    <text evidence="2">The sequence shown here is derived from an EMBL/GenBank/DDBJ whole genome shotgun (WGS) entry which is preliminary data.</text>
</comment>
<dbReference type="RefSeq" id="WP_241349730.1">
    <property type="nucleotide sequence ID" value="NZ_JAKZGP010000072.1"/>
</dbReference>
<protein>
    <submittedName>
        <fullName evidence="2">Uncharacterized protein</fullName>
    </submittedName>
</protein>
<reference evidence="2" key="1">
    <citation type="submission" date="2022-03" db="EMBL/GenBank/DDBJ databases">
        <title>De novo assembled genomes of Belliella spp. (Cyclobacteriaceae) strains.</title>
        <authorList>
            <person name="Szabo A."/>
            <person name="Korponai K."/>
            <person name="Felfoldi T."/>
        </authorList>
    </citation>
    <scope>NUCLEOTIDE SEQUENCE</scope>
    <source>
        <strain evidence="2">DSM 111904</strain>
    </source>
</reference>
<organism evidence="2 3">
    <name type="scientific">Belliella filtrata</name>
    <dbReference type="NCBI Taxonomy" id="2923435"/>
    <lineage>
        <taxon>Bacteria</taxon>
        <taxon>Pseudomonadati</taxon>
        <taxon>Bacteroidota</taxon>
        <taxon>Cytophagia</taxon>
        <taxon>Cytophagales</taxon>
        <taxon>Cyclobacteriaceae</taxon>
        <taxon>Belliella</taxon>
    </lineage>
</organism>
<gene>
    <name evidence="2" type="ORF">MM239_18320</name>
</gene>
<sequence length="162" mass="18776">MKNTIILSLAITILLSGCNQSSNKELKDAKENLTEAKRELKLAEQKEEETAKAKEMADWKAFKAEADSTISNMGNDLKKLEIKIETSAKKDEQKLKDDYVKAKSDIQTLKERMDLRNVEFENDIKNFDNKVSEKNQSFKREFKHDLDEFGKAFKDMFKDNVM</sequence>
<dbReference type="Proteomes" id="UP001165489">
    <property type="component" value="Unassembled WGS sequence"/>
</dbReference>
<evidence type="ECO:0000256" key="1">
    <source>
        <dbReference type="SAM" id="Coils"/>
    </source>
</evidence>